<evidence type="ECO:0000259" key="2">
    <source>
        <dbReference type="Pfam" id="PF04608"/>
    </source>
</evidence>
<dbReference type="Pfam" id="PF04608">
    <property type="entry name" value="PgpA"/>
    <property type="match status" value="1"/>
</dbReference>
<keyword evidence="1" id="KW-1133">Transmembrane helix</keyword>
<dbReference type="UniPathway" id="UPA00084">
    <property type="reaction ID" value="UER00504"/>
</dbReference>
<dbReference type="PIRSF" id="PIRSF006162">
    <property type="entry name" value="PgpA"/>
    <property type="match status" value="1"/>
</dbReference>
<keyword evidence="1" id="KW-0472">Membrane</keyword>
<dbReference type="InterPro" id="IPR026037">
    <property type="entry name" value="PgpA"/>
</dbReference>
<dbReference type="EMBL" id="NXLV01000007">
    <property type="protein sequence ID" value="RDU70693.1"/>
    <property type="molecule type" value="Genomic_DNA"/>
</dbReference>
<gene>
    <name evidence="3" type="ORF">CQA58_04965</name>
</gene>
<feature type="transmembrane region" description="Helical" evidence="1">
    <location>
        <begin position="44"/>
        <end position="60"/>
    </location>
</feature>
<feature type="transmembrane region" description="Helical" evidence="1">
    <location>
        <begin position="133"/>
        <end position="153"/>
    </location>
</feature>
<dbReference type="Proteomes" id="UP000257045">
    <property type="component" value="Unassembled WGS sequence"/>
</dbReference>
<dbReference type="CDD" id="cd06971">
    <property type="entry name" value="PgpA"/>
    <property type="match status" value="1"/>
</dbReference>
<dbReference type="PANTHER" id="PTHR36305:SF1">
    <property type="entry name" value="PHOSPHATIDYLGLYCEROPHOSPHATASE A"/>
    <property type="match status" value="1"/>
</dbReference>
<dbReference type="InterPro" id="IPR007686">
    <property type="entry name" value="YutG/PgpA"/>
</dbReference>
<protein>
    <submittedName>
        <fullName evidence="3">Phosphatidylglycerophosphatase A</fullName>
    </submittedName>
</protein>
<proteinExistence type="predicted"/>
<dbReference type="PANTHER" id="PTHR36305">
    <property type="entry name" value="PHOSPHATIDYLGLYCEROPHOSPHATASE A"/>
    <property type="match status" value="1"/>
</dbReference>
<sequence length="155" mass="16680">MSNKMRMLFLTLFYSGKFPKASGTAGSLLATLLALPILNFSNNTLFLLAILLGGIAIKEIDIYEKNGGEHDDKSIVIDELVGVWIALSIAPFTWLNTLLCFVFFRVFDITKPSFIGKIDREVKGGLGVVGDDALAGVCAGLCVGGIHKLLIFLGV</sequence>
<reference evidence="3 4" key="1">
    <citation type="submission" date="2018-04" db="EMBL/GenBank/DDBJ databases">
        <title>Novel Campyloabacter and Helicobacter Species and Strains.</title>
        <authorList>
            <person name="Mannion A.J."/>
            <person name="Shen Z."/>
            <person name="Fox J.G."/>
        </authorList>
    </citation>
    <scope>NUCLEOTIDE SEQUENCE [LARGE SCALE GENOMIC DNA]</scope>
    <source>
        <strain evidence="3 4">MIT 04-9366</strain>
    </source>
</reference>
<name>A0A3D8J021_9HELI</name>
<feature type="domain" description="YutG/PgpA" evidence="2">
    <location>
        <begin position="9"/>
        <end position="146"/>
    </location>
</feature>
<dbReference type="InterPro" id="IPR036681">
    <property type="entry name" value="PgpA-like_sf"/>
</dbReference>
<keyword evidence="1" id="KW-0812">Transmembrane</keyword>
<evidence type="ECO:0000313" key="4">
    <source>
        <dbReference type="Proteomes" id="UP000257045"/>
    </source>
</evidence>
<accession>A0A3D8J021</accession>
<evidence type="ECO:0000313" key="3">
    <source>
        <dbReference type="EMBL" id="RDU70693.1"/>
    </source>
</evidence>
<dbReference type="GO" id="GO:0008962">
    <property type="term" value="F:phosphatidylglycerophosphatase activity"/>
    <property type="evidence" value="ECO:0007669"/>
    <property type="project" value="InterPro"/>
</dbReference>
<dbReference type="GO" id="GO:0006655">
    <property type="term" value="P:phosphatidylglycerol biosynthetic process"/>
    <property type="evidence" value="ECO:0007669"/>
    <property type="project" value="UniProtKB-UniPathway"/>
</dbReference>
<organism evidence="3 4">
    <name type="scientific">Helicobacter brantae</name>
    <dbReference type="NCBI Taxonomy" id="375927"/>
    <lineage>
        <taxon>Bacteria</taxon>
        <taxon>Pseudomonadati</taxon>
        <taxon>Campylobacterota</taxon>
        <taxon>Epsilonproteobacteria</taxon>
        <taxon>Campylobacterales</taxon>
        <taxon>Helicobacteraceae</taxon>
        <taxon>Helicobacter</taxon>
    </lineage>
</organism>
<evidence type="ECO:0000256" key="1">
    <source>
        <dbReference type="SAM" id="Phobius"/>
    </source>
</evidence>
<dbReference type="SUPFAM" id="SSF101307">
    <property type="entry name" value="YutG-like"/>
    <property type="match status" value="1"/>
</dbReference>
<comment type="caution">
    <text evidence="3">The sequence shown here is derived from an EMBL/GenBank/DDBJ whole genome shotgun (WGS) entry which is preliminary data.</text>
</comment>
<dbReference type="OrthoDB" id="9804091at2"/>
<dbReference type="AlphaFoldDB" id="A0A3D8J021"/>
<feature type="transmembrane region" description="Helical" evidence="1">
    <location>
        <begin position="81"/>
        <end position="104"/>
    </location>
</feature>
<keyword evidence="4" id="KW-1185">Reference proteome</keyword>